<evidence type="ECO:0000259" key="9">
    <source>
        <dbReference type="PROSITE" id="PS50011"/>
    </source>
</evidence>
<keyword evidence="6" id="KW-0067">ATP-binding</keyword>
<reference evidence="10 11" key="1">
    <citation type="submission" date="2022-06" db="EMBL/GenBank/DDBJ databases">
        <title>Draft genome sequence of type strain Streptomyces rubrisoli DSM 42083.</title>
        <authorList>
            <person name="Duangmal K."/>
            <person name="Klaysubun C."/>
        </authorList>
    </citation>
    <scope>NUCLEOTIDE SEQUENCE [LARGE SCALE GENOMIC DNA]</scope>
    <source>
        <strain evidence="10 11">DSM 42083</strain>
    </source>
</reference>
<dbReference type="InterPro" id="IPR031634">
    <property type="entry name" value="PknG_rubred"/>
</dbReference>
<dbReference type="SUPFAM" id="SSF56112">
    <property type="entry name" value="Protein kinase-like (PK-like)"/>
    <property type="match status" value="1"/>
</dbReference>
<evidence type="ECO:0000256" key="2">
    <source>
        <dbReference type="ARBA" id="ARBA00022527"/>
    </source>
</evidence>
<feature type="domain" description="Protein kinase" evidence="9">
    <location>
        <begin position="84"/>
        <end position="345"/>
    </location>
</feature>
<dbReference type="PANTHER" id="PTHR24363">
    <property type="entry name" value="SERINE/THREONINE PROTEIN KINASE"/>
    <property type="match status" value="1"/>
</dbReference>
<dbReference type="Proteomes" id="UP001206206">
    <property type="component" value="Unassembled WGS sequence"/>
</dbReference>
<keyword evidence="11" id="KW-1185">Reference proteome</keyword>
<dbReference type="InterPro" id="IPR031636">
    <property type="entry name" value="PknG_TPR"/>
</dbReference>
<dbReference type="InterPro" id="IPR000719">
    <property type="entry name" value="Prot_kinase_dom"/>
</dbReference>
<dbReference type="SUPFAM" id="SSF48452">
    <property type="entry name" value="TPR-like"/>
    <property type="match status" value="1"/>
</dbReference>
<evidence type="ECO:0000256" key="1">
    <source>
        <dbReference type="ARBA" id="ARBA00012513"/>
    </source>
</evidence>
<name>A0ABT1PF87_9ACTN</name>
<keyword evidence="4" id="KW-0547">Nucleotide-binding</keyword>
<evidence type="ECO:0000313" key="11">
    <source>
        <dbReference type="Proteomes" id="UP001206206"/>
    </source>
</evidence>
<comment type="caution">
    <text evidence="10">The sequence shown here is derived from an EMBL/GenBank/DDBJ whole genome shotgun (WGS) entry which is preliminary data.</text>
</comment>
<protein>
    <recommendedName>
        <fullName evidence="1">non-specific serine/threonine protein kinase</fullName>
        <ecNumber evidence="1">2.7.11.1</ecNumber>
    </recommendedName>
</protein>
<dbReference type="GO" id="GO:0016301">
    <property type="term" value="F:kinase activity"/>
    <property type="evidence" value="ECO:0007669"/>
    <property type="project" value="UniProtKB-KW"/>
</dbReference>
<evidence type="ECO:0000256" key="5">
    <source>
        <dbReference type="ARBA" id="ARBA00022777"/>
    </source>
</evidence>
<dbReference type="InterPro" id="IPR011990">
    <property type="entry name" value="TPR-like_helical_dom_sf"/>
</dbReference>
<proteinExistence type="predicted"/>
<comment type="catalytic activity">
    <reaction evidence="7">
        <text>L-threonyl-[protein] + ATP = O-phospho-L-threonyl-[protein] + ADP + H(+)</text>
        <dbReference type="Rhea" id="RHEA:46608"/>
        <dbReference type="Rhea" id="RHEA-COMP:11060"/>
        <dbReference type="Rhea" id="RHEA-COMP:11605"/>
        <dbReference type="ChEBI" id="CHEBI:15378"/>
        <dbReference type="ChEBI" id="CHEBI:30013"/>
        <dbReference type="ChEBI" id="CHEBI:30616"/>
        <dbReference type="ChEBI" id="CHEBI:61977"/>
        <dbReference type="ChEBI" id="CHEBI:456216"/>
        <dbReference type="EC" id="2.7.11.1"/>
    </reaction>
</comment>
<comment type="catalytic activity">
    <reaction evidence="8">
        <text>L-seryl-[protein] + ATP = O-phospho-L-seryl-[protein] + ADP + H(+)</text>
        <dbReference type="Rhea" id="RHEA:17989"/>
        <dbReference type="Rhea" id="RHEA-COMP:9863"/>
        <dbReference type="Rhea" id="RHEA-COMP:11604"/>
        <dbReference type="ChEBI" id="CHEBI:15378"/>
        <dbReference type="ChEBI" id="CHEBI:29999"/>
        <dbReference type="ChEBI" id="CHEBI:30616"/>
        <dbReference type="ChEBI" id="CHEBI:83421"/>
        <dbReference type="ChEBI" id="CHEBI:456216"/>
        <dbReference type="EC" id="2.7.11.1"/>
    </reaction>
</comment>
<evidence type="ECO:0000256" key="8">
    <source>
        <dbReference type="ARBA" id="ARBA00048679"/>
    </source>
</evidence>
<evidence type="ECO:0000256" key="3">
    <source>
        <dbReference type="ARBA" id="ARBA00022679"/>
    </source>
</evidence>
<dbReference type="InterPro" id="IPR011009">
    <property type="entry name" value="Kinase-like_dom_sf"/>
</dbReference>
<dbReference type="Pfam" id="PF00069">
    <property type="entry name" value="Pkinase"/>
    <property type="match status" value="1"/>
</dbReference>
<keyword evidence="2" id="KW-0723">Serine/threonine-protein kinase</keyword>
<dbReference type="PANTHER" id="PTHR24363:SF0">
    <property type="entry name" value="SERINE_THREONINE KINASE LIKE DOMAIN CONTAINING 1"/>
    <property type="match status" value="1"/>
</dbReference>
<evidence type="ECO:0000256" key="6">
    <source>
        <dbReference type="ARBA" id="ARBA00022840"/>
    </source>
</evidence>
<gene>
    <name evidence="10" type="ORF">NON19_18880</name>
</gene>
<dbReference type="Gene3D" id="1.25.40.10">
    <property type="entry name" value="Tetratricopeptide repeat domain"/>
    <property type="match status" value="1"/>
</dbReference>
<evidence type="ECO:0000313" key="10">
    <source>
        <dbReference type="EMBL" id="MCQ4044035.1"/>
    </source>
</evidence>
<dbReference type="SMART" id="SM00220">
    <property type="entry name" value="S_TKc"/>
    <property type="match status" value="1"/>
</dbReference>
<keyword evidence="3" id="KW-0808">Transferase</keyword>
<dbReference type="PROSITE" id="PS50011">
    <property type="entry name" value="PROTEIN_KINASE_DOM"/>
    <property type="match status" value="1"/>
</dbReference>
<evidence type="ECO:0000256" key="7">
    <source>
        <dbReference type="ARBA" id="ARBA00047899"/>
    </source>
</evidence>
<dbReference type="CDD" id="cd14014">
    <property type="entry name" value="STKc_PknB_like"/>
    <property type="match status" value="1"/>
</dbReference>
<dbReference type="EMBL" id="JANFNH010000022">
    <property type="protein sequence ID" value="MCQ4044035.1"/>
    <property type="molecule type" value="Genomic_DNA"/>
</dbReference>
<evidence type="ECO:0000256" key="4">
    <source>
        <dbReference type="ARBA" id="ARBA00022741"/>
    </source>
</evidence>
<organism evidence="10 11">
    <name type="scientific">Streptantibioticus rubrisoli</name>
    <dbReference type="NCBI Taxonomy" id="1387313"/>
    <lineage>
        <taxon>Bacteria</taxon>
        <taxon>Bacillati</taxon>
        <taxon>Actinomycetota</taxon>
        <taxon>Actinomycetes</taxon>
        <taxon>Kitasatosporales</taxon>
        <taxon>Streptomycetaceae</taxon>
        <taxon>Streptantibioticus</taxon>
    </lineage>
</organism>
<dbReference type="Pfam" id="PF16919">
    <property type="entry name" value="PknG_rubred"/>
    <property type="match status" value="1"/>
</dbReference>
<keyword evidence="5 10" id="KW-0418">Kinase</keyword>
<sequence length="688" mass="75511">MDDAPWWGLALVELPSIAAPAPAEALLAAPRVPEDRRLCPHCREPVGVGLGGQPSLVEGRCPYDGTYYSFVPRLRRNELLADRYRVQGVLGHGGFGWVYLAYDERLENRPVALKGLIDADDPAAVEEVHREKRFLIDLRHDDIVDIRDFVLHTPDDGPERRRSPAHQGYLVMEYVPGHPLTSAEVLGEIEVQHVIGYLLRVLRVFDHLHGSGYLFCDLKPTNLMVYRREVKVIDLGGVQEIGAPGTGAFSDDYAAPELAVTGPNVATDLYTVGRTLDDLFRATARRGAEEPEFDSLRQLIARATAHDPALRFPSAADMADQLSGVLRELASRRSGKAYPVPSRLFHRSTALIDNGLGALPPLGWWTTPAARTSAEEGSCRALTVEPPPPLTAAAALPQPLPDPRDPAAGFLATSVHDDPRLALSQLASYQQPTTEVELLSCRLQLRLGDTTAAHAALNRAAHRQQRDWRTHWHQGLLALADERFNDAREQFASCRAQVPGELAPRLALALCAEYQAQGSAELAAAAEQYQSVWATDTWYESAVFGRARTLARRMDRAGAVEALTDIPETSPHHRAARIAALRLLTGRLGNPGSPTASLPGAAELAEAERRLPLLGLDELDTRRLRTLIREAELARALDPAEGSAATTVRKARLLLEECYRRLAHWAPDQARHTVLIDLANAARPTTLR</sequence>
<dbReference type="Gene3D" id="1.10.510.10">
    <property type="entry name" value="Transferase(Phosphotransferase) domain 1"/>
    <property type="match status" value="1"/>
</dbReference>
<dbReference type="Pfam" id="PF16918">
    <property type="entry name" value="PknG_TPR"/>
    <property type="match status" value="1"/>
</dbReference>
<dbReference type="Gene3D" id="3.30.200.20">
    <property type="entry name" value="Phosphorylase Kinase, domain 1"/>
    <property type="match status" value="1"/>
</dbReference>
<accession>A0ABT1PF87</accession>
<dbReference type="EC" id="2.7.11.1" evidence="1"/>